<dbReference type="AlphaFoldDB" id="A0A3E2H9W1"/>
<organism evidence="8 9">
    <name type="scientific">Scytalidium lignicola</name>
    <name type="common">Hyphomycete</name>
    <dbReference type="NCBI Taxonomy" id="5539"/>
    <lineage>
        <taxon>Eukaryota</taxon>
        <taxon>Fungi</taxon>
        <taxon>Dikarya</taxon>
        <taxon>Ascomycota</taxon>
        <taxon>Pezizomycotina</taxon>
        <taxon>Leotiomycetes</taxon>
        <taxon>Leotiomycetes incertae sedis</taxon>
        <taxon>Scytalidium</taxon>
    </lineage>
</organism>
<comment type="similarity">
    <text evidence="5">Belongs to the SAT4 family.</text>
</comment>
<accession>A0A3E2H9W1</accession>
<evidence type="ECO:0000256" key="1">
    <source>
        <dbReference type="ARBA" id="ARBA00004141"/>
    </source>
</evidence>
<dbReference type="EMBL" id="NCSJ02000105">
    <property type="protein sequence ID" value="RFU30236.1"/>
    <property type="molecule type" value="Genomic_DNA"/>
</dbReference>
<evidence type="ECO:0000256" key="6">
    <source>
        <dbReference type="SAM" id="Phobius"/>
    </source>
</evidence>
<dbReference type="PANTHER" id="PTHR33048:SF110">
    <property type="entry name" value="UBID FAMILY DECARBOXYLASE"/>
    <property type="match status" value="1"/>
</dbReference>
<evidence type="ECO:0000259" key="7">
    <source>
        <dbReference type="Pfam" id="PF20684"/>
    </source>
</evidence>
<sequence>MTSFAQSLAVESVARWVQLGSIKKFQLDDGLMLFVAVTFTGVVISTNQVATHESNYLPPDEIAHLSPEEVASAVWGSKMNLVLEEFTLTTVWLTKACILLMYSRLTLGLRQNFAVKCVGCYCAFGYVLVQVLYLAVWCRPIQQYWAVPVKDEQCASYRNHMITATVFNVSSDLMMLLIPLPMLITSRLPLKRKLVLCGVFGLGIFVILAAILNRYYNFHNNYSLIFLNWYVGEVATAVFVANIPLCWPLLRRVFALGTFGGSKRSRSNTNSNFNQPRSSAGLYGMATSRQRRDRLSLDSESRVGLGESEERIAGSWKKPGAHDQMELADKRPHFEVIIGQGSDKDLDDRNDDWHGIGKESIVKAV</sequence>
<protein>
    <recommendedName>
        <fullName evidence="7">Rhodopsin domain-containing protein</fullName>
    </recommendedName>
</protein>
<dbReference type="Pfam" id="PF20684">
    <property type="entry name" value="Fung_rhodopsin"/>
    <property type="match status" value="1"/>
</dbReference>
<dbReference type="Proteomes" id="UP000258309">
    <property type="component" value="Unassembled WGS sequence"/>
</dbReference>
<gene>
    <name evidence="8" type="ORF">B7463_g6079</name>
</gene>
<dbReference type="PANTHER" id="PTHR33048">
    <property type="entry name" value="PTH11-LIKE INTEGRAL MEMBRANE PROTEIN (AFU_ORTHOLOGUE AFUA_5G11245)"/>
    <property type="match status" value="1"/>
</dbReference>
<dbReference type="STRING" id="5539.A0A3E2H9W1"/>
<evidence type="ECO:0000313" key="8">
    <source>
        <dbReference type="EMBL" id="RFU30236.1"/>
    </source>
</evidence>
<feature type="non-terminal residue" evidence="8">
    <location>
        <position position="1"/>
    </location>
</feature>
<name>A0A3E2H9W1_SCYLI</name>
<keyword evidence="2 6" id="KW-0812">Transmembrane</keyword>
<dbReference type="OMA" id="THESNYL"/>
<proteinExistence type="inferred from homology"/>
<keyword evidence="3 6" id="KW-1133">Transmembrane helix</keyword>
<dbReference type="InterPro" id="IPR049326">
    <property type="entry name" value="Rhodopsin_dom_fungi"/>
</dbReference>
<keyword evidence="9" id="KW-1185">Reference proteome</keyword>
<evidence type="ECO:0000256" key="2">
    <source>
        <dbReference type="ARBA" id="ARBA00022692"/>
    </source>
</evidence>
<feature type="transmembrane region" description="Helical" evidence="6">
    <location>
        <begin position="86"/>
        <end position="105"/>
    </location>
</feature>
<comment type="subcellular location">
    <subcellularLocation>
        <location evidence="1">Membrane</location>
        <topology evidence="1">Multi-pass membrane protein</topology>
    </subcellularLocation>
</comment>
<reference evidence="8 9" key="1">
    <citation type="submission" date="2018-05" db="EMBL/GenBank/DDBJ databases">
        <title>Draft genome sequence of Scytalidium lignicola DSM 105466, a ubiquitous saprotrophic fungus.</title>
        <authorList>
            <person name="Buettner E."/>
            <person name="Gebauer A.M."/>
            <person name="Hofrichter M."/>
            <person name="Liers C."/>
            <person name="Kellner H."/>
        </authorList>
    </citation>
    <scope>NUCLEOTIDE SEQUENCE [LARGE SCALE GENOMIC DNA]</scope>
    <source>
        <strain evidence="8 9">DSM 105466</strain>
    </source>
</reference>
<dbReference type="GO" id="GO:0016020">
    <property type="term" value="C:membrane"/>
    <property type="evidence" value="ECO:0007669"/>
    <property type="project" value="UniProtKB-SubCell"/>
</dbReference>
<feature type="transmembrane region" description="Helical" evidence="6">
    <location>
        <begin position="228"/>
        <end position="250"/>
    </location>
</feature>
<dbReference type="InterPro" id="IPR052337">
    <property type="entry name" value="SAT4-like"/>
</dbReference>
<dbReference type="OrthoDB" id="3903189at2759"/>
<feature type="transmembrane region" description="Helical" evidence="6">
    <location>
        <begin position="157"/>
        <end position="182"/>
    </location>
</feature>
<evidence type="ECO:0000256" key="4">
    <source>
        <dbReference type="ARBA" id="ARBA00023136"/>
    </source>
</evidence>
<feature type="transmembrane region" description="Helical" evidence="6">
    <location>
        <begin position="31"/>
        <end position="50"/>
    </location>
</feature>
<evidence type="ECO:0000256" key="3">
    <source>
        <dbReference type="ARBA" id="ARBA00022989"/>
    </source>
</evidence>
<evidence type="ECO:0000256" key="5">
    <source>
        <dbReference type="ARBA" id="ARBA00038359"/>
    </source>
</evidence>
<feature type="transmembrane region" description="Helical" evidence="6">
    <location>
        <begin position="117"/>
        <end position="137"/>
    </location>
</feature>
<feature type="transmembrane region" description="Helical" evidence="6">
    <location>
        <begin position="194"/>
        <end position="216"/>
    </location>
</feature>
<comment type="caution">
    <text evidence="8">The sequence shown here is derived from an EMBL/GenBank/DDBJ whole genome shotgun (WGS) entry which is preliminary data.</text>
</comment>
<evidence type="ECO:0000313" key="9">
    <source>
        <dbReference type="Proteomes" id="UP000258309"/>
    </source>
</evidence>
<feature type="domain" description="Rhodopsin" evidence="7">
    <location>
        <begin position="20"/>
        <end position="252"/>
    </location>
</feature>
<feature type="non-terminal residue" evidence="8">
    <location>
        <position position="365"/>
    </location>
</feature>
<keyword evidence="4 6" id="KW-0472">Membrane</keyword>